<gene>
    <name evidence="1" type="ORF">CMN54_10460</name>
</gene>
<sequence>MEDDLLAMRIKIFGFCCGLILLGCPPTNVCAQSSAQPELYTYQTFGNRGSSYTSIATGVGIYLMDRDDSGPQRYLQSLVLFVPQASLVTESKLGDHFLLSSGQGLEIVLHDQWRDPVGKGAQISLRHLRWTEAAKAKKEMGEPASTTIFHMGWNGSMKAIPTNLVWFFGLDVAQLFLPGTSYGEIQGAVGLRLNW</sequence>
<comment type="caution">
    <text evidence="1">The sequence shown here is derived from an EMBL/GenBank/DDBJ whole genome shotgun (WGS) entry which is preliminary data.</text>
</comment>
<accession>A0A2D6YL68</accession>
<evidence type="ECO:0000313" key="2">
    <source>
        <dbReference type="Proteomes" id="UP000226525"/>
    </source>
</evidence>
<dbReference type="EMBL" id="NZEX01000117">
    <property type="protein sequence ID" value="MAH63845.1"/>
    <property type="molecule type" value="Genomic_DNA"/>
</dbReference>
<protein>
    <submittedName>
        <fullName evidence="1">Uncharacterized protein</fullName>
    </submittedName>
</protein>
<name>A0A2D6YL68_9DELT</name>
<dbReference type="Proteomes" id="UP000226525">
    <property type="component" value="Unassembled WGS sequence"/>
</dbReference>
<reference evidence="2" key="1">
    <citation type="submission" date="2017-09" db="EMBL/GenBank/DDBJ databases">
        <title>The Reconstruction of 2,631 Draft Metagenome-Assembled Genomes from the Global Oceans.</title>
        <authorList>
            <person name="Tully B.J."/>
            <person name="Graham E.D."/>
            <person name="Heidelberg J.F."/>
        </authorList>
    </citation>
    <scope>NUCLEOTIDE SEQUENCE [LARGE SCALE GENOMIC DNA]</scope>
</reference>
<evidence type="ECO:0000313" key="1">
    <source>
        <dbReference type="EMBL" id="MAH63845.1"/>
    </source>
</evidence>
<dbReference type="AlphaFoldDB" id="A0A2D6YL68"/>
<organism evidence="1 2">
    <name type="scientific">SAR324 cluster bacterium</name>
    <dbReference type="NCBI Taxonomy" id="2024889"/>
    <lineage>
        <taxon>Bacteria</taxon>
        <taxon>Deltaproteobacteria</taxon>
        <taxon>SAR324 cluster</taxon>
    </lineage>
</organism>
<proteinExistence type="predicted"/>